<dbReference type="Proteomes" id="UP001229355">
    <property type="component" value="Chromosome 1"/>
</dbReference>
<proteinExistence type="predicted"/>
<organism evidence="1 2">
    <name type="scientific">Sinorhizobium garamanticum</name>
    <dbReference type="NCBI Taxonomy" id="680247"/>
    <lineage>
        <taxon>Bacteria</taxon>
        <taxon>Pseudomonadati</taxon>
        <taxon>Pseudomonadota</taxon>
        <taxon>Alphaproteobacteria</taxon>
        <taxon>Hyphomicrobiales</taxon>
        <taxon>Rhizobiaceae</taxon>
        <taxon>Sinorhizobium/Ensifer group</taxon>
        <taxon>Sinorhizobium</taxon>
    </lineage>
</organism>
<dbReference type="EMBL" id="CP120373">
    <property type="protein sequence ID" value="WEX86868.1"/>
    <property type="molecule type" value="Genomic_DNA"/>
</dbReference>
<name>A0ABY8D7K7_9HYPH</name>
<evidence type="ECO:0008006" key="3">
    <source>
        <dbReference type="Google" id="ProtNLM"/>
    </source>
</evidence>
<keyword evidence="2" id="KW-1185">Reference proteome</keyword>
<protein>
    <recommendedName>
        <fullName evidence="3">Transposase</fullName>
    </recommendedName>
</protein>
<sequence length="59" mass="6142">MEATQQDTARTAFDEIALAPSGEALANVRELLVLLATAKLAGQIGWEGLLSGETLESAV</sequence>
<evidence type="ECO:0000313" key="2">
    <source>
        <dbReference type="Proteomes" id="UP001229355"/>
    </source>
</evidence>
<evidence type="ECO:0000313" key="1">
    <source>
        <dbReference type="EMBL" id="WEX86868.1"/>
    </source>
</evidence>
<reference evidence="1 2" key="1">
    <citation type="submission" date="2023-03" db="EMBL/GenBank/DDBJ databases">
        <authorList>
            <person name="Kaur S."/>
            <person name="Espinosa-Saiz D."/>
            <person name="Velazquez E."/>
            <person name="Menendez E."/>
            <person name="diCenzo G.C."/>
        </authorList>
    </citation>
    <scope>NUCLEOTIDE SEQUENCE [LARGE SCALE GENOMIC DNA]</scope>
    <source>
        <strain evidence="1 2">LMG 24692</strain>
    </source>
</reference>
<gene>
    <name evidence="1" type="ORF">PZN02_003205</name>
</gene>
<accession>A0ABY8D7K7</accession>
<dbReference type="RefSeq" id="WP_280658937.1">
    <property type="nucleotide sequence ID" value="NZ_CP120373.1"/>
</dbReference>